<dbReference type="NCBIfam" id="TIGR00756">
    <property type="entry name" value="PPR"/>
    <property type="match status" value="6"/>
</dbReference>
<keyword evidence="2" id="KW-0677">Repeat</keyword>
<feature type="domain" description="DYW" evidence="4">
    <location>
        <begin position="583"/>
        <end position="676"/>
    </location>
</feature>
<proteinExistence type="inferred from homology"/>
<evidence type="ECO:0000256" key="1">
    <source>
        <dbReference type="ARBA" id="ARBA00006643"/>
    </source>
</evidence>
<dbReference type="InterPro" id="IPR046848">
    <property type="entry name" value="E_motif"/>
</dbReference>
<evidence type="ECO:0000259" key="4">
    <source>
        <dbReference type="Pfam" id="PF14432"/>
    </source>
</evidence>
<dbReference type="InterPro" id="IPR046960">
    <property type="entry name" value="PPR_At4g14850-like_plant"/>
</dbReference>
<evidence type="ECO:0000313" key="5">
    <source>
        <dbReference type="EMBL" id="KAL1557487.1"/>
    </source>
</evidence>
<protein>
    <submittedName>
        <fullName evidence="5">Pentatricopeptide repeat-containing protein, mitochondrial</fullName>
    </submittedName>
</protein>
<dbReference type="InterPro" id="IPR032867">
    <property type="entry name" value="DYW_dom"/>
</dbReference>
<dbReference type="Proteomes" id="UP001567538">
    <property type="component" value="Unassembled WGS sequence"/>
</dbReference>
<dbReference type="Pfam" id="PF01535">
    <property type="entry name" value="PPR"/>
    <property type="match status" value="2"/>
</dbReference>
<dbReference type="PANTHER" id="PTHR24015">
    <property type="entry name" value="OS07G0578800 PROTEIN-RELATED"/>
    <property type="match status" value="1"/>
</dbReference>
<dbReference type="Pfam" id="PF20431">
    <property type="entry name" value="E_motif"/>
    <property type="match status" value="1"/>
</dbReference>
<keyword evidence="6" id="KW-1185">Reference proteome</keyword>
<dbReference type="FunFam" id="1.25.40.10:FF:000090">
    <property type="entry name" value="Pentatricopeptide repeat-containing protein, chloroplastic"/>
    <property type="match status" value="1"/>
</dbReference>
<sequence length="676" mass="74740">MLLQKWSLKSLLLSCRNNASISKLHALMITSGLSINPPQLIAAYARTGAVHIAHKLFDSLPNRAVDSWNALIIAHSRLNSPSQVITLYRDMISSRIRPDSSTFTVAIKACTTSLDLESGRGIWRDAVECGYGGDVFVASSVLNLFVKCGEMDEAMRVFDGMGRRDVVSWSTVIAGLVRSGRAGEAVEVYRRMREDGLEGDGVVMLGLIQACASVGDLKLSGSVHGFCICRFFCVDDVVVETSLVDMYVKNGRLDVALIIFRRMRCRNVVSWSVLISGYARNGDASDALMLFLEMQSCGFEPDSASLVGALLACSHLSFSRLGSEIHGFVARRGLQTGRVVKTALVDMYAKCGSLPRAQALFEGASAHDGILYNTMIAGYGIHGRGEEALSVFHRMIGARTRPDHATFASLLSALSHSGMVDEGRYWFDAMIRDYEVEPMEKHYVSLVDLLARGGRVEEARGLVEVTGREPGIAVWVALLSGCLHHNKILVGEFAAKKVLELKPTCPGIYTLVSNFFAAAKKWEEVSTVRREMRAAGMKKVPGYSVTEVSGRLHGFLVEDKSHPEYEQILGILEEMEPKMRALGYVPKTEAVLHRVEDEETKVKMLRNHSERLAIAFGILKTRPGTRLLITKNLRVCGDCHEAIKFMSIVEEREIVVRDMKRFHHFKNGSCSCGDYW</sequence>
<feature type="repeat" description="PPR" evidence="3">
    <location>
        <begin position="134"/>
        <end position="164"/>
    </location>
</feature>
<dbReference type="FunFam" id="1.25.40.10:FF:000344">
    <property type="entry name" value="Pentatricopeptide repeat-containing protein"/>
    <property type="match status" value="1"/>
</dbReference>
<dbReference type="Pfam" id="PF14432">
    <property type="entry name" value="DYW_deaminase"/>
    <property type="match status" value="1"/>
</dbReference>
<dbReference type="Pfam" id="PF13041">
    <property type="entry name" value="PPR_2"/>
    <property type="match status" value="3"/>
</dbReference>
<name>A0ABD1HMY3_SALDI</name>
<feature type="repeat" description="PPR" evidence="3">
    <location>
        <begin position="267"/>
        <end position="301"/>
    </location>
</feature>
<dbReference type="FunFam" id="1.25.40.10:FF:000343">
    <property type="entry name" value="Pentatricopeptide repeat-containing protein At3g58590"/>
    <property type="match status" value="1"/>
</dbReference>
<evidence type="ECO:0000256" key="3">
    <source>
        <dbReference type="PROSITE-ProRule" id="PRU00708"/>
    </source>
</evidence>
<dbReference type="AlphaFoldDB" id="A0ABD1HMY3"/>
<feature type="repeat" description="PPR" evidence="3">
    <location>
        <begin position="368"/>
        <end position="402"/>
    </location>
</feature>
<dbReference type="InterPro" id="IPR002885">
    <property type="entry name" value="PPR_rpt"/>
</dbReference>
<dbReference type="Gene3D" id="1.25.40.10">
    <property type="entry name" value="Tetratricopeptide repeat domain"/>
    <property type="match status" value="4"/>
</dbReference>
<dbReference type="EMBL" id="JBEAFC010000004">
    <property type="protein sequence ID" value="KAL1557487.1"/>
    <property type="molecule type" value="Genomic_DNA"/>
</dbReference>
<accession>A0ABD1HMY3</accession>
<comment type="similarity">
    <text evidence="1">Belongs to the PPR family. PCMP-H subfamily.</text>
</comment>
<feature type="repeat" description="PPR" evidence="3">
    <location>
        <begin position="64"/>
        <end position="98"/>
    </location>
</feature>
<dbReference type="PROSITE" id="PS51375">
    <property type="entry name" value="PPR"/>
    <property type="match status" value="5"/>
</dbReference>
<gene>
    <name evidence="5" type="ORF">AAHA92_08057</name>
</gene>
<feature type="repeat" description="PPR" evidence="3">
    <location>
        <begin position="165"/>
        <end position="199"/>
    </location>
</feature>
<evidence type="ECO:0000313" key="6">
    <source>
        <dbReference type="Proteomes" id="UP001567538"/>
    </source>
</evidence>
<dbReference type="GO" id="GO:0016070">
    <property type="term" value="P:RNA metabolic process"/>
    <property type="evidence" value="ECO:0007669"/>
    <property type="project" value="UniProtKB-ARBA"/>
</dbReference>
<organism evidence="5 6">
    <name type="scientific">Salvia divinorum</name>
    <name type="common">Maria pastora</name>
    <name type="synonym">Diviner's sage</name>
    <dbReference type="NCBI Taxonomy" id="28513"/>
    <lineage>
        <taxon>Eukaryota</taxon>
        <taxon>Viridiplantae</taxon>
        <taxon>Streptophyta</taxon>
        <taxon>Embryophyta</taxon>
        <taxon>Tracheophyta</taxon>
        <taxon>Spermatophyta</taxon>
        <taxon>Magnoliopsida</taxon>
        <taxon>eudicotyledons</taxon>
        <taxon>Gunneridae</taxon>
        <taxon>Pentapetalae</taxon>
        <taxon>asterids</taxon>
        <taxon>lamiids</taxon>
        <taxon>Lamiales</taxon>
        <taxon>Lamiaceae</taxon>
        <taxon>Nepetoideae</taxon>
        <taxon>Mentheae</taxon>
        <taxon>Salviinae</taxon>
        <taxon>Salvia</taxon>
        <taxon>Salvia subgen. Calosphace</taxon>
    </lineage>
</organism>
<dbReference type="PANTHER" id="PTHR24015:SF908">
    <property type="entry name" value="OS10G0540100 PROTEIN"/>
    <property type="match status" value="1"/>
</dbReference>
<dbReference type="InterPro" id="IPR011990">
    <property type="entry name" value="TPR-like_helical_dom_sf"/>
</dbReference>
<reference evidence="5 6" key="1">
    <citation type="submission" date="2024-06" db="EMBL/GenBank/DDBJ databases">
        <title>A chromosome level genome sequence of Diviner's sage (Salvia divinorum).</title>
        <authorList>
            <person name="Ford S.A."/>
            <person name="Ro D.-K."/>
            <person name="Ness R.W."/>
            <person name="Phillips M.A."/>
        </authorList>
    </citation>
    <scope>NUCLEOTIDE SEQUENCE [LARGE SCALE GENOMIC DNA]</scope>
    <source>
        <strain evidence="5">SAF-2024a</strain>
        <tissue evidence="5">Leaf</tissue>
    </source>
</reference>
<evidence type="ECO:0000256" key="2">
    <source>
        <dbReference type="ARBA" id="ARBA00022737"/>
    </source>
</evidence>
<comment type="caution">
    <text evidence="5">The sequence shown here is derived from an EMBL/GenBank/DDBJ whole genome shotgun (WGS) entry which is preliminary data.</text>
</comment>